<dbReference type="InterPro" id="IPR001650">
    <property type="entry name" value="Helicase_C-like"/>
</dbReference>
<keyword evidence="3" id="KW-0067">ATP-binding</keyword>
<dbReference type="Proteomes" id="UP000294003">
    <property type="component" value="Unassembled WGS sequence"/>
</dbReference>
<dbReference type="InterPro" id="IPR027417">
    <property type="entry name" value="P-loop_NTPase"/>
</dbReference>
<dbReference type="PANTHER" id="PTHR45626">
    <property type="entry name" value="TRANSCRIPTION TERMINATION FACTOR 2-RELATED"/>
    <property type="match status" value="1"/>
</dbReference>
<dbReference type="EMBL" id="QJNS01000088">
    <property type="protein sequence ID" value="RYO88381.1"/>
    <property type="molecule type" value="Genomic_DNA"/>
</dbReference>
<feature type="domain" description="Helicase C-terminal" evidence="5">
    <location>
        <begin position="91"/>
        <end position="152"/>
    </location>
</feature>
<keyword evidence="1" id="KW-0547">Nucleotide-binding</keyword>
<dbReference type="CDD" id="cd18793">
    <property type="entry name" value="SF2_C_SNF"/>
    <property type="match status" value="1"/>
</dbReference>
<evidence type="ECO:0000313" key="7">
    <source>
        <dbReference type="Proteomes" id="UP000294003"/>
    </source>
</evidence>
<gene>
    <name evidence="6" type="ORF">DL762_003767</name>
</gene>
<evidence type="ECO:0000256" key="4">
    <source>
        <dbReference type="SAM" id="MobiDB-lite"/>
    </source>
</evidence>
<evidence type="ECO:0000313" key="6">
    <source>
        <dbReference type="EMBL" id="RYO88381.1"/>
    </source>
</evidence>
<dbReference type="InterPro" id="IPR049730">
    <property type="entry name" value="SNF2/RAD54-like_C"/>
</dbReference>
<dbReference type="PANTHER" id="PTHR45626:SF22">
    <property type="entry name" value="DNA REPAIR PROTEIN RAD5"/>
    <property type="match status" value="1"/>
</dbReference>
<dbReference type="SUPFAM" id="SSF52540">
    <property type="entry name" value="P-loop containing nucleoside triphosphate hydrolases"/>
    <property type="match status" value="1"/>
</dbReference>
<reference evidence="6 7" key="1">
    <citation type="submission" date="2018-06" db="EMBL/GenBank/DDBJ databases">
        <title>Complete Genomes of Monosporascus.</title>
        <authorList>
            <person name="Robinson A.J."/>
            <person name="Natvig D.O."/>
        </authorList>
    </citation>
    <scope>NUCLEOTIDE SEQUENCE [LARGE SCALE GENOMIC DNA]</scope>
    <source>
        <strain evidence="6 7">CBS 609.92</strain>
    </source>
</reference>
<evidence type="ECO:0000256" key="1">
    <source>
        <dbReference type="ARBA" id="ARBA00022741"/>
    </source>
</evidence>
<keyword evidence="2" id="KW-0378">Hydrolase</keyword>
<feature type="region of interest" description="Disordered" evidence="4">
    <location>
        <begin position="35"/>
        <end position="55"/>
    </location>
</feature>
<name>A0ABY0HE37_9PEZI</name>
<proteinExistence type="predicted"/>
<dbReference type="Pfam" id="PF00271">
    <property type="entry name" value="Helicase_C"/>
    <property type="match status" value="1"/>
</dbReference>
<dbReference type="InterPro" id="IPR050628">
    <property type="entry name" value="SNF2_RAD54_helicase_TF"/>
</dbReference>
<accession>A0ABY0HE37</accession>
<dbReference type="Gene3D" id="3.40.50.300">
    <property type="entry name" value="P-loop containing nucleotide triphosphate hydrolases"/>
    <property type="match status" value="1"/>
</dbReference>
<organism evidence="6 7">
    <name type="scientific">Monosporascus cannonballus</name>
    <dbReference type="NCBI Taxonomy" id="155416"/>
    <lineage>
        <taxon>Eukaryota</taxon>
        <taxon>Fungi</taxon>
        <taxon>Dikarya</taxon>
        <taxon>Ascomycota</taxon>
        <taxon>Pezizomycotina</taxon>
        <taxon>Sordariomycetes</taxon>
        <taxon>Xylariomycetidae</taxon>
        <taxon>Xylariales</taxon>
        <taxon>Xylariales incertae sedis</taxon>
        <taxon>Monosporascus</taxon>
    </lineage>
</organism>
<sequence>MSSSDQEEADCGFCSGDDQDKIGLLGNLDFCTGCGRSLVEPPQGPKKRSGRGTSEKAFMQAAADYPPDFQYGRSTKLALIVSNLEKADKDSKSERQSILDRFTADGRVKVLLMSIQTGAVGLNLTAAINVHIVEPQWNPSTEQQAIARAVCMGQTRVVMVFRYVTKGTVEENILGLQRKKSNLAKFTLDDEPEDEKSCKLEDLQFVLEINKK</sequence>
<comment type="caution">
    <text evidence="6">The sequence shown here is derived from an EMBL/GenBank/DDBJ whole genome shotgun (WGS) entry which is preliminary data.</text>
</comment>
<protein>
    <recommendedName>
        <fullName evidence="5">Helicase C-terminal domain-containing protein</fullName>
    </recommendedName>
</protein>
<evidence type="ECO:0000256" key="3">
    <source>
        <dbReference type="ARBA" id="ARBA00022840"/>
    </source>
</evidence>
<evidence type="ECO:0000256" key="2">
    <source>
        <dbReference type="ARBA" id="ARBA00022801"/>
    </source>
</evidence>
<keyword evidence="7" id="KW-1185">Reference proteome</keyword>
<evidence type="ECO:0000259" key="5">
    <source>
        <dbReference type="Pfam" id="PF00271"/>
    </source>
</evidence>